<protein>
    <submittedName>
        <fullName evidence="4">GntR family transcriptional regulator</fullName>
    </submittedName>
</protein>
<evidence type="ECO:0000256" key="3">
    <source>
        <dbReference type="ARBA" id="ARBA00023163"/>
    </source>
</evidence>
<dbReference type="Gene3D" id="1.20.120.530">
    <property type="entry name" value="GntR ligand-binding domain-like"/>
    <property type="match status" value="1"/>
</dbReference>
<organism evidence="4 5">
    <name type="scientific">Fusobacterium necrophorum subsp. funduliforme B35</name>
    <dbReference type="NCBI Taxonomy" id="1226633"/>
    <lineage>
        <taxon>Bacteria</taxon>
        <taxon>Fusobacteriati</taxon>
        <taxon>Fusobacteriota</taxon>
        <taxon>Fusobacteriia</taxon>
        <taxon>Fusobacteriales</taxon>
        <taxon>Fusobacteriaceae</taxon>
        <taxon>Fusobacterium</taxon>
    </lineage>
</organism>
<dbReference type="InterPro" id="IPR036388">
    <property type="entry name" value="WH-like_DNA-bd_sf"/>
</dbReference>
<dbReference type="InterPro" id="IPR011711">
    <property type="entry name" value="GntR_C"/>
</dbReference>
<dbReference type="PANTHER" id="PTHR43537">
    <property type="entry name" value="TRANSCRIPTIONAL REGULATOR, GNTR FAMILY"/>
    <property type="match status" value="1"/>
</dbReference>
<proteinExistence type="predicted"/>
<name>A0A017H2I7_9FUSO</name>
<dbReference type="PRINTS" id="PR00035">
    <property type="entry name" value="HTHGNTR"/>
</dbReference>
<dbReference type="SUPFAM" id="SSF46785">
    <property type="entry name" value="Winged helix' DNA-binding domain"/>
    <property type="match status" value="1"/>
</dbReference>
<dbReference type="AlphaFoldDB" id="A0A017H2I7"/>
<dbReference type="Gene3D" id="1.10.10.10">
    <property type="entry name" value="Winged helix-like DNA-binding domain superfamily/Winged helix DNA-binding domain"/>
    <property type="match status" value="1"/>
</dbReference>
<dbReference type="Pfam" id="PF00392">
    <property type="entry name" value="GntR"/>
    <property type="match status" value="1"/>
</dbReference>
<dbReference type="InterPro" id="IPR000524">
    <property type="entry name" value="Tscrpt_reg_HTH_GntR"/>
</dbReference>
<gene>
    <name evidence="4" type="ORF">C095_02405</name>
</gene>
<dbReference type="CDD" id="cd07377">
    <property type="entry name" value="WHTH_GntR"/>
    <property type="match status" value="1"/>
</dbReference>
<dbReference type="PANTHER" id="PTHR43537:SF5">
    <property type="entry name" value="UXU OPERON TRANSCRIPTIONAL REGULATOR"/>
    <property type="match status" value="1"/>
</dbReference>
<keyword evidence="2" id="KW-0238">DNA-binding</keyword>
<reference evidence="4 5" key="1">
    <citation type="submission" date="2013-08" db="EMBL/GenBank/DDBJ databases">
        <title>An opportunistic ruminal bacterium that causes liver abscesses in cattle.</title>
        <authorList>
            <person name="Benahmed F.H."/>
            <person name="Rasmussen M."/>
            <person name="Harbottle H."/>
            <person name="Soppet D."/>
            <person name="Nagaraja T.G."/>
            <person name="Davidson M."/>
        </authorList>
    </citation>
    <scope>NUCLEOTIDE SEQUENCE [LARGE SCALE GENOMIC DNA]</scope>
    <source>
        <strain evidence="4 5">B35</strain>
    </source>
</reference>
<dbReference type="OrthoDB" id="95728at2"/>
<accession>A0A017H2I7</accession>
<evidence type="ECO:0000313" key="5">
    <source>
        <dbReference type="Proteomes" id="UP000031184"/>
    </source>
</evidence>
<dbReference type="SMART" id="SM00345">
    <property type="entry name" value="HTH_GNTR"/>
    <property type="match status" value="1"/>
</dbReference>
<dbReference type="Pfam" id="PF07729">
    <property type="entry name" value="FCD"/>
    <property type="match status" value="1"/>
</dbReference>
<dbReference type="EMBL" id="AUZI01000010">
    <property type="protein sequence ID" value="KID49999.1"/>
    <property type="molecule type" value="Genomic_DNA"/>
</dbReference>
<dbReference type="InterPro" id="IPR008920">
    <property type="entry name" value="TF_FadR/GntR_C"/>
</dbReference>
<comment type="caution">
    <text evidence="4">The sequence shown here is derived from an EMBL/GenBank/DDBJ whole genome shotgun (WGS) entry which is preliminary data.</text>
</comment>
<dbReference type="PATRIC" id="fig|1226633.4.peg.478"/>
<sequence>MIIKKKSIREQVYESLKEEIVNGRIQSGEKIIELEYAEKFGVSRTPLREALRMLELEGLVTNAEKGGVTVNYISKEDIEEIYKIRVALESIVLKEILKKDRSCLKPLHSILEETRIALDENMESEALIEIFQRFNHELYEVANLKQVSKLIKHLNEYTKRFRVLCLKDEIRLKEAFLEHCSLVEALEKKDLEEALRINDKHLFQSMKFVLNKMPDTK</sequence>
<dbReference type="GO" id="GO:0003700">
    <property type="term" value="F:DNA-binding transcription factor activity"/>
    <property type="evidence" value="ECO:0007669"/>
    <property type="project" value="InterPro"/>
</dbReference>
<evidence type="ECO:0000256" key="1">
    <source>
        <dbReference type="ARBA" id="ARBA00023015"/>
    </source>
</evidence>
<dbReference type="InterPro" id="IPR036390">
    <property type="entry name" value="WH_DNA-bd_sf"/>
</dbReference>
<dbReference type="Proteomes" id="UP000031184">
    <property type="component" value="Unassembled WGS sequence"/>
</dbReference>
<dbReference type="PROSITE" id="PS50949">
    <property type="entry name" value="HTH_GNTR"/>
    <property type="match status" value="1"/>
</dbReference>
<evidence type="ECO:0000256" key="2">
    <source>
        <dbReference type="ARBA" id="ARBA00023125"/>
    </source>
</evidence>
<keyword evidence="3" id="KW-0804">Transcription</keyword>
<evidence type="ECO:0000313" key="4">
    <source>
        <dbReference type="EMBL" id="KID49999.1"/>
    </source>
</evidence>
<dbReference type="GO" id="GO:0003677">
    <property type="term" value="F:DNA binding"/>
    <property type="evidence" value="ECO:0007669"/>
    <property type="project" value="UniProtKB-KW"/>
</dbReference>
<dbReference type="SUPFAM" id="SSF48008">
    <property type="entry name" value="GntR ligand-binding domain-like"/>
    <property type="match status" value="1"/>
</dbReference>
<keyword evidence="1" id="KW-0805">Transcription regulation</keyword>
<dbReference type="RefSeq" id="WP_035900873.1">
    <property type="nucleotide sequence ID" value="NZ_AOJP01000011.1"/>
</dbReference>